<dbReference type="Pfam" id="PF14945">
    <property type="entry name" value="LLC1"/>
    <property type="match status" value="1"/>
</dbReference>
<dbReference type="InParanoid" id="A0A6P9AJT9"/>
<dbReference type="InterPro" id="IPR020339">
    <property type="entry name" value="C20orf85-like"/>
</dbReference>
<protein>
    <submittedName>
        <fullName evidence="2">Uncharacterized protein C20orf85 homolog</fullName>
    </submittedName>
</protein>
<reference evidence="2" key="1">
    <citation type="submission" date="2025-08" db="UniProtKB">
        <authorList>
            <consortium name="RefSeq"/>
        </authorList>
    </citation>
    <scope>IDENTIFICATION</scope>
    <source>
        <tissue evidence="2">Total insect</tissue>
    </source>
</reference>
<name>A0A6P9AJT9_THRPL</name>
<dbReference type="RefSeq" id="XP_034255711.1">
    <property type="nucleotide sequence ID" value="XM_034399820.1"/>
</dbReference>
<dbReference type="PANTHER" id="PTHR31909:SF3">
    <property type="entry name" value="SIMILAR TO PROTEIN C20ORF85 HOMOLOG"/>
    <property type="match status" value="1"/>
</dbReference>
<evidence type="ECO:0000313" key="1">
    <source>
        <dbReference type="Proteomes" id="UP000515158"/>
    </source>
</evidence>
<dbReference type="AlphaFoldDB" id="A0A6P9AJT9"/>
<keyword evidence="1" id="KW-1185">Reference proteome</keyword>
<dbReference type="PANTHER" id="PTHR31909">
    <property type="entry name" value="CHROMOSOME 20 ORF85 FAMILY MEMBER"/>
    <property type="match status" value="1"/>
</dbReference>
<dbReference type="OrthoDB" id="10031946at2759"/>
<dbReference type="GeneID" id="117653854"/>
<dbReference type="Proteomes" id="UP000515158">
    <property type="component" value="Unplaced"/>
</dbReference>
<accession>A0A6P9AJT9</accession>
<evidence type="ECO:0000313" key="2">
    <source>
        <dbReference type="RefSeq" id="XP_034255711.1"/>
    </source>
</evidence>
<gene>
    <name evidence="2" type="primary">LOC117653854</name>
</gene>
<sequence length="112" mass="13094">MAVSDQDLKHFGVAAEEIWKARVVKEKLIASQWPVKWSWMVDEYNVMAKQLDELKNLRPVIGRPKPVEIRSCKPMPDTSSRVIGWLTNRPEFRLELYGPYVKKYPIFPPPID</sequence>
<dbReference type="KEGG" id="tpal:117653854"/>
<proteinExistence type="predicted"/>
<organism evidence="2">
    <name type="scientific">Thrips palmi</name>
    <name type="common">Melon thrips</name>
    <dbReference type="NCBI Taxonomy" id="161013"/>
    <lineage>
        <taxon>Eukaryota</taxon>
        <taxon>Metazoa</taxon>
        <taxon>Ecdysozoa</taxon>
        <taxon>Arthropoda</taxon>
        <taxon>Hexapoda</taxon>
        <taxon>Insecta</taxon>
        <taxon>Pterygota</taxon>
        <taxon>Neoptera</taxon>
        <taxon>Paraneoptera</taxon>
        <taxon>Thysanoptera</taxon>
        <taxon>Terebrantia</taxon>
        <taxon>Thripoidea</taxon>
        <taxon>Thripidae</taxon>
        <taxon>Thrips</taxon>
    </lineage>
</organism>